<name>G2GE77_9ACTN</name>
<evidence type="ECO:0000313" key="3">
    <source>
        <dbReference type="EMBL" id="EGX58210.1"/>
    </source>
</evidence>
<evidence type="ECO:0000313" key="4">
    <source>
        <dbReference type="Proteomes" id="UP000004217"/>
    </source>
</evidence>
<feature type="compositionally biased region" description="Low complexity" evidence="1">
    <location>
        <begin position="17"/>
        <end position="33"/>
    </location>
</feature>
<dbReference type="Proteomes" id="UP000004217">
    <property type="component" value="Unassembled WGS sequence"/>
</dbReference>
<evidence type="ECO:0000259" key="2">
    <source>
        <dbReference type="Pfam" id="PF00550"/>
    </source>
</evidence>
<dbReference type="SUPFAM" id="SSF47336">
    <property type="entry name" value="ACP-like"/>
    <property type="match status" value="1"/>
</dbReference>
<dbReference type="Gene3D" id="1.10.1200.10">
    <property type="entry name" value="ACP-like"/>
    <property type="match status" value="1"/>
</dbReference>
<feature type="domain" description="Carrier" evidence="2">
    <location>
        <begin position="34"/>
        <end position="98"/>
    </location>
</feature>
<dbReference type="Pfam" id="PF00550">
    <property type="entry name" value="PP-binding"/>
    <property type="match status" value="1"/>
</dbReference>
<gene>
    <name evidence="3" type="ORF">SZN_19036</name>
</gene>
<accession>G2GE77</accession>
<reference evidence="3 4" key="1">
    <citation type="submission" date="2011-08" db="EMBL/GenBank/DDBJ databases">
        <authorList>
            <person name="Lin Y."/>
            <person name="Hao X."/>
            <person name="Johnstone L."/>
            <person name="Miller S.J."/>
            <person name="Wei G."/>
            <person name="Rensing C."/>
        </authorList>
    </citation>
    <scope>NUCLEOTIDE SEQUENCE [LARGE SCALE GENOMIC DNA]</scope>
    <source>
        <strain evidence="3 4">K42</strain>
    </source>
</reference>
<comment type="caution">
    <text evidence="3">The sequence shown here is derived from an EMBL/GenBank/DDBJ whole genome shotgun (WGS) entry which is preliminary data.</text>
</comment>
<evidence type="ECO:0000256" key="1">
    <source>
        <dbReference type="SAM" id="MobiDB-lite"/>
    </source>
</evidence>
<dbReference type="PATRIC" id="fig|700597.3.peg.3738"/>
<sequence length="106" mass="10895">MAELTEPGEPPRPSRPAAPRGPAASAGPGDPGALTGLVADVLRTPVEEVTEETGPATTSAWTSLRHVQIVSRVEQVYGIRFTGREARGCRTVGALRAALAGKLGAP</sequence>
<feature type="region of interest" description="Disordered" evidence="1">
    <location>
        <begin position="1"/>
        <end position="35"/>
    </location>
</feature>
<protein>
    <recommendedName>
        <fullName evidence="2">Carrier domain-containing protein</fullName>
    </recommendedName>
</protein>
<dbReference type="InterPro" id="IPR036736">
    <property type="entry name" value="ACP-like_sf"/>
</dbReference>
<dbReference type="AlphaFoldDB" id="G2GE77"/>
<dbReference type="RefSeq" id="WP_007497357.1">
    <property type="nucleotide sequence ID" value="NZ_AGBF01000063.1"/>
</dbReference>
<dbReference type="InterPro" id="IPR009081">
    <property type="entry name" value="PP-bd_ACP"/>
</dbReference>
<organism evidence="3 4">
    <name type="scientific">Streptomyces zinciresistens K42</name>
    <dbReference type="NCBI Taxonomy" id="700597"/>
    <lineage>
        <taxon>Bacteria</taxon>
        <taxon>Bacillati</taxon>
        <taxon>Actinomycetota</taxon>
        <taxon>Actinomycetes</taxon>
        <taxon>Kitasatosporales</taxon>
        <taxon>Streptomycetaceae</taxon>
        <taxon>Streptomyces</taxon>
    </lineage>
</organism>
<proteinExistence type="predicted"/>
<dbReference type="EMBL" id="AGBF01000063">
    <property type="protein sequence ID" value="EGX58210.1"/>
    <property type="molecule type" value="Genomic_DNA"/>
</dbReference>
<keyword evidence="4" id="KW-1185">Reference proteome</keyword>